<accession>A0A075ANE8</accession>
<organism evidence="1 2">
    <name type="scientific">Rozella allomycis (strain CSF55)</name>
    <dbReference type="NCBI Taxonomy" id="988480"/>
    <lineage>
        <taxon>Eukaryota</taxon>
        <taxon>Fungi</taxon>
        <taxon>Fungi incertae sedis</taxon>
        <taxon>Cryptomycota</taxon>
        <taxon>Cryptomycota incertae sedis</taxon>
        <taxon>Rozella</taxon>
    </lineage>
</organism>
<evidence type="ECO:0000313" key="1">
    <source>
        <dbReference type="EMBL" id="EPZ31357.1"/>
    </source>
</evidence>
<dbReference type="PANTHER" id="PTHR47524">
    <property type="entry name" value="20S RRNA ACCUMULATION PROTEIN 4"/>
    <property type="match status" value="1"/>
</dbReference>
<dbReference type="HOGENOM" id="CLU_1492591_0_0_1"/>
<sequence>MPDGQLCSKNILSKFLYIGGSAWRSSMKNKVLLGFAESVLSFDEERDIFASRIGGKPIWLFKGKKPEIKCKNCRGNMFLLLECYAPVNSDRFLYIFGCNQKRCSALGGFRVFRVSVEKAQVAELEKKIEKIDWFQEFETPQEIDVDALLSETKDVCGKLKDEEKDSNNDELKDKLCDELND</sequence>
<keyword evidence="2" id="KW-1185">Reference proteome</keyword>
<gene>
    <name evidence="1" type="ORF">O9G_005986</name>
</gene>
<evidence type="ECO:0008006" key="3">
    <source>
        <dbReference type="Google" id="ProtNLM"/>
    </source>
</evidence>
<proteinExistence type="predicted"/>
<feature type="non-terminal residue" evidence="1">
    <location>
        <position position="181"/>
    </location>
</feature>
<dbReference type="Proteomes" id="UP000030755">
    <property type="component" value="Unassembled WGS sequence"/>
</dbReference>
<protein>
    <recommendedName>
        <fullName evidence="3">Programmed cell death protein 2 C-terminal domain-containing protein</fullName>
    </recommendedName>
</protein>
<dbReference type="EMBL" id="KE561264">
    <property type="protein sequence ID" value="EPZ31357.1"/>
    <property type="molecule type" value="Genomic_DNA"/>
</dbReference>
<evidence type="ECO:0000313" key="2">
    <source>
        <dbReference type="Proteomes" id="UP000030755"/>
    </source>
</evidence>
<dbReference type="GO" id="GO:0030490">
    <property type="term" value="P:maturation of SSU-rRNA"/>
    <property type="evidence" value="ECO:0007669"/>
    <property type="project" value="TreeGrafter"/>
</dbReference>
<dbReference type="STRING" id="988480.A0A075ANE8"/>
<reference evidence="1 2" key="1">
    <citation type="journal article" date="2013" name="Curr. Biol.">
        <title>Shared signatures of parasitism and phylogenomics unite Cryptomycota and microsporidia.</title>
        <authorList>
            <person name="James T.Y."/>
            <person name="Pelin A."/>
            <person name="Bonen L."/>
            <person name="Ahrendt S."/>
            <person name="Sain D."/>
            <person name="Corradi N."/>
            <person name="Stajich J.E."/>
        </authorList>
    </citation>
    <scope>NUCLEOTIDE SEQUENCE [LARGE SCALE GENOMIC DNA]</scope>
    <source>
        <strain evidence="1 2">CSF55</strain>
    </source>
</reference>
<dbReference type="AlphaFoldDB" id="A0A075ANE8"/>
<dbReference type="OrthoDB" id="443682at2759"/>
<dbReference type="PANTHER" id="PTHR47524:SF1">
    <property type="entry name" value="20S RRNA ACCUMULATION PROTEIN 4"/>
    <property type="match status" value="1"/>
</dbReference>
<name>A0A075ANE8_ROZAC</name>